<accession>C3YJB8</accession>
<evidence type="ECO:0000313" key="11">
    <source>
        <dbReference type="EMBL" id="EEN59616.1"/>
    </source>
</evidence>
<feature type="region of interest" description="Disordered" evidence="8">
    <location>
        <begin position="959"/>
        <end position="985"/>
    </location>
</feature>
<dbReference type="Gene3D" id="2.30.29.30">
    <property type="entry name" value="Pleckstrin-homology domain (PH domain)/Phosphotyrosine-binding domain (PTB)"/>
    <property type="match status" value="1"/>
</dbReference>
<dbReference type="PANTHER" id="PTHR22692">
    <property type="entry name" value="MYOSIN VII, XV"/>
    <property type="match status" value="1"/>
</dbReference>
<feature type="compositionally biased region" description="Low complexity" evidence="8">
    <location>
        <begin position="657"/>
        <end position="673"/>
    </location>
</feature>
<comment type="caution">
    <text evidence="7">Lacks conserved residue(s) required for the propagation of feature annotation.</text>
</comment>
<keyword evidence="7" id="KW-0009">Actin-binding</keyword>
<feature type="compositionally biased region" description="Basic and acidic residues" evidence="8">
    <location>
        <begin position="928"/>
        <end position="941"/>
    </location>
</feature>
<dbReference type="SUPFAM" id="SSF52540">
    <property type="entry name" value="P-loop containing nucleoside triphosphate hydrolases"/>
    <property type="match status" value="1"/>
</dbReference>
<dbReference type="InterPro" id="IPR036028">
    <property type="entry name" value="SH3-like_dom_sf"/>
</dbReference>
<dbReference type="InterPro" id="IPR051567">
    <property type="entry name" value="Unconventional_Myosin_ATPase"/>
</dbReference>
<dbReference type="Gene3D" id="1.20.5.190">
    <property type="match status" value="1"/>
</dbReference>
<dbReference type="Pfam" id="PF00063">
    <property type="entry name" value="Myosin_head"/>
    <property type="match status" value="1"/>
</dbReference>
<evidence type="ECO:0000256" key="1">
    <source>
        <dbReference type="ARBA" id="ARBA00022443"/>
    </source>
</evidence>
<feature type="region of interest" description="Disordered" evidence="8">
    <location>
        <begin position="542"/>
        <end position="564"/>
    </location>
</feature>
<dbReference type="InterPro" id="IPR001452">
    <property type="entry name" value="SH3_domain"/>
</dbReference>
<feature type="compositionally biased region" description="Low complexity" evidence="8">
    <location>
        <begin position="828"/>
        <end position="840"/>
    </location>
</feature>
<protein>
    <recommendedName>
        <fullName evidence="12">SH3 domain-containing protein</fullName>
    </recommendedName>
</protein>
<evidence type="ECO:0000256" key="5">
    <source>
        <dbReference type="ARBA" id="ARBA00023175"/>
    </source>
</evidence>
<dbReference type="SUPFAM" id="SSF50044">
    <property type="entry name" value="SH3-domain"/>
    <property type="match status" value="1"/>
</dbReference>
<dbReference type="InParanoid" id="C3YJB8"/>
<dbReference type="CDD" id="cd23767">
    <property type="entry name" value="IQCD"/>
    <property type="match status" value="1"/>
</dbReference>
<feature type="compositionally biased region" description="Low complexity" evidence="8">
    <location>
        <begin position="551"/>
        <end position="563"/>
    </location>
</feature>
<evidence type="ECO:0000256" key="6">
    <source>
        <dbReference type="PROSITE-ProRule" id="PRU00192"/>
    </source>
</evidence>
<dbReference type="AlphaFoldDB" id="C3YJB8"/>
<feature type="domain" description="Myosin motor" evidence="10">
    <location>
        <begin position="66"/>
        <end position="199"/>
    </location>
</feature>
<evidence type="ECO:0000256" key="7">
    <source>
        <dbReference type="PROSITE-ProRule" id="PRU00782"/>
    </source>
</evidence>
<dbReference type="Gene3D" id="3.40.850.10">
    <property type="entry name" value="Kinesin motor domain"/>
    <property type="match status" value="1"/>
</dbReference>
<dbReference type="SMART" id="SM00326">
    <property type="entry name" value="SH3"/>
    <property type="match status" value="1"/>
</dbReference>
<dbReference type="Pfam" id="PF07653">
    <property type="entry name" value="SH3_2"/>
    <property type="match status" value="1"/>
</dbReference>
<organism>
    <name type="scientific">Branchiostoma floridae</name>
    <name type="common">Florida lancelet</name>
    <name type="synonym">Amphioxus</name>
    <dbReference type="NCBI Taxonomy" id="7739"/>
    <lineage>
        <taxon>Eukaryota</taxon>
        <taxon>Metazoa</taxon>
        <taxon>Chordata</taxon>
        <taxon>Cephalochordata</taxon>
        <taxon>Leptocardii</taxon>
        <taxon>Amphioxiformes</taxon>
        <taxon>Branchiostomatidae</taxon>
        <taxon>Branchiostoma</taxon>
    </lineage>
</organism>
<feature type="region of interest" description="Disordered" evidence="8">
    <location>
        <begin position="439"/>
        <end position="486"/>
    </location>
</feature>
<dbReference type="EMBL" id="GG666519">
    <property type="protein sequence ID" value="EEN59616.1"/>
    <property type="molecule type" value="Genomic_DNA"/>
</dbReference>
<proteinExistence type="inferred from homology"/>
<dbReference type="GO" id="GO:0003774">
    <property type="term" value="F:cytoskeletal motor activity"/>
    <property type="evidence" value="ECO:0007669"/>
    <property type="project" value="UniProtKB-UniRule"/>
</dbReference>
<feature type="compositionally biased region" description="Low complexity" evidence="8">
    <location>
        <begin position="892"/>
        <end position="910"/>
    </location>
</feature>
<feature type="compositionally biased region" description="Basic and acidic residues" evidence="8">
    <location>
        <begin position="815"/>
        <end position="827"/>
    </location>
</feature>
<feature type="binding site" evidence="7">
    <location>
        <begin position="160"/>
        <end position="167"/>
    </location>
    <ligand>
        <name>ATP</name>
        <dbReference type="ChEBI" id="CHEBI:30616"/>
    </ligand>
</feature>
<dbReference type="GO" id="GO:0016459">
    <property type="term" value="C:myosin complex"/>
    <property type="evidence" value="ECO:0007669"/>
    <property type="project" value="UniProtKB-KW"/>
</dbReference>
<dbReference type="InterPro" id="IPR001609">
    <property type="entry name" value="Myosin_head_motor_dom-like"/>
</dbReference>
<feature type="region of interest" description="Disordered" evidence="8">
    <location>
        <begin position="997"/>
        <end position="1019"/>
    </location>
</feature>
<feature type="domain" description="SH3" evidence="9">
    <location>
        <begin position="1148"/>
        <end position="1218"/>
    </location>
</feature>
<dbReference type="PROSITE" id="PS50096">
    <property type="entry name" value="IQ"/>
    <property type="match status" value="1"/>
</dbReference>
<dbReference type="GO" id="GO:0003779">
    <property type="term" value="F:actin binding"/>
    <property type="evidence" value="ECO:0007669"/>
    <property type="project" value="UniProtKB-KW"/>
</dbReference>
<dbReference type="InterPro" id="IPR036961">
    <property type="entry name" value="Kinesin_motor_dom_sf"/>
</dbReference>
<keyword evidence="2 7" id="KW-0547">Nucleotide-binding</keyword>
<evidence type="ECO:0000259" key="10">
    <source>
        <dbReference type="PROSITE" id="PS51456"/>
    </source>
</evidence>
<dbReference type="SMART" id="SM00242">
    <property type="entry name" value="MYSc"/>
    <property type="match status" value="1"/>
</dbReference>
<evidence type="ECO:0000256" key="8">
    <source>
        <dbReference type="SAM" id="MobiDB-lite"/>
    </source>
</evidence>
<evidence type="ECO:0000256" key="4">
    <source>
        <dbReference type="ARBA" id="ARBA00023123"/>
    </source>
</evidence>
<dbReference type="GO" id="GO:0005524">
    <property type="term" value="F:ATP binding"/>
    <property type="evidence" value="ECO:0007669"/>
    <property type="project" value="UniProtKB-UniRule"/>
</dbReference>
<dbReference type="STRING" id="7739.C3YJB8"/>
<feature type="compositionally biased region" description="Low complexity" evidence="8">
    <location>
        <begin position="783"/>
        <end position="797"/>
    </location>
</feature>
<feature type="compositionally biased region" description="Basic and acidic residues" evidence="8">
    <location>
        <begin position="872"/>
        <end position="889"/>
    </location>
</feature>
<reference evidence="11" key="1">
    <citation type="journal article" date="2008" name="Nature">
        <title>The amphioxus genome and the evolution of the chordate karyotype.</title>
        <authorList>
            <consortium name="US DOE Joint Genome Institute (JGI-PGF)"/>
            <person name="Putnam N.H."/>
            <person name="Butts T."/>
            <person name="Ferrier D.E.K."/>
            <person name="Furlong R.F."/>
            <person name="Hellsten U."/>
            <person name="Kawashima T."/>
            <person name="Robinson-Rechavi M."/>
            <person name="Shoguchi E."/>
            <person name="Terry A."/>
            <person name="Yu J.-K."/>
            <person name="Benito-Gutierrez E.L."/>
            <person name="Dubchak I."/>
            <person name="Garcia-Fernandez J."/>
            <person name="Gibson-Brown J.J."/>
            <person name="Grigoriev I.V."/>
            <person name="Horton A.C."/>
            <person name="de Jong P.J."/>
            <person name="Jurka J."/>
            <person name="Kapitonov V.V."/>
            <person name="Kohara Y."/>
            <person name="Kuroki Y."/>
            <person name="Lindquist E."/>
            <person name="Lucas S."/>
            <person name="Osoegawa K."/>
            <person name="Pennacchio L.A."/>
            <person name="Salamov A.A."/>
            <person name="Satou Y."/>
            <person name="Sauka-Spengler T."/>
            <person name="Schmutz J."/>
            <person name="Shin-I T."/>
            <person name="Toyoda A."/>
            <person name="Bronner-Fraser M."/>
            <person name="Fujiyama A."/>
            <person name="Holland L.Z."/>
            <person name="Holland P.W.H."/>
            <person name="Satoh N."/>
            <person name="Rokhsar D.S."/>
        </authorList>
    </citation>
    <scope>NUCLEOTIDE SEQUENCE [LARGE SCALE GENOMIC DNA]</scope>
    <source>
        <strain evidence="11">S238N-H82</strain>
        <tissue evidence="11">Testes</tissue>
    </source>
</reference>
<feature type="compositionally biased region" description="Low complexity" evidence="8">
    <location>
        <begin position="456"/>
        <end position="470"/>
    </location>
</feature>
<dbReference type="PRINTS" id="PR00193">
    <property type="entry name" value="MYOSINHEAVY"/>
</dbReference>
<feature type="compositionally biased region" description="Polar residues" evidence="8">
    <location>
        <begin position="917"/>
        <end position="926"/>
    </location>
</feature>
<gene>
    <name evidence="11" type="ORF">BRAFLDRAFT_93149</name>
</gene>
<keyword evidence="4 7" id="KW-0518">Myosin</keyword>
<dbReference type="PROSITE" id="PS50002">
    <property type="entry name" value="SH3"/>
    <property type="match status" value="1"/>
</dbReference>
<evidence type="ECO:0000259" key="9">
    <source>
        <dbReference type="PROSITE" id="PS50002"/>
    </source>
</evidence>
<keyword evidence="5 7" id="KW-0505">Motor protein</keyword>
<dbReference type="eggNOG" id="KOG4229">
    <property type="taxonomic scope" value="Eukaryota"/>
</dbReference>
<keyword evidence="1 6" id="KW-0728">SH3 domain</keyword>
<dbReference type="CDD" id="cd11884">
    <property type="entry name" value="SH3_MYO15"/>
    <property type="match status" value="1"/>
</dbReference>
<keyword evidence="3 7" id="KW-0067">ATP-binding</keyword>
<dbReference type="PROSITE" id="PS51456">
    <property type="entry name" value="MYOSIN_MOTOR"/>
    <property type="match status" value="1"/>
</dbReference>
<evidence type="ECO:0008006" key="12">
    <source>
        <dbReference type="Google" id="ProtNLM"/>
    </source>
</evidence>
<dbReference type="InterPro" id="IPR011993">
    <property type="entry name" value="PH-like_dom_sf"/>
</dbReference>
<feature type="region of interest" description="Disordered" evidence="8">
    <location>
        <begin position="638"/>
        <end position="739"/>
    </location>
</feature>
<dbReference type="PANTHER" id="PTHR22692:SF26">
    <property type="entry name" value="SH3 DOMAIN-CONTAINING PROTEIN"/>
    <property type="match status" value="1"/>
</dbReference>
<name>C3YJB8_BRAFL</name>
<dbReference type="InterPro" id="IPR027417">
    <property type="entry name" value="P-loop_NTPase"/>
</dbReference>
<evidence type="ECO:0000256" key="3">
    <source>
        <dbReference type="ARBA" id="ARBA00022840"/>
    </source>
</evidence>
<feature type="region of interest" description="Disordered" evidence="8">
    <location>
        <begin position="779"/>
        <end position="941"/>
    </location>
</feature>
<sequence length="1258" mass="138542">MASLLDTSKQSPVWFDGGAGYPLPGEVLGFLGVKSNQLQIRNVLDEQIFVVETDSPSIRPRNQGEDGIPNMINLRELHEGSVILNLKRRFEEHQIYTYIGSILVALNPYKPFDIYGVDVVKQYQKALIGDNLPPHLFAVANTAFLKMARTSKNQTVVISGESGAGKTESTKLIVQFLAASCNSTNTSLITEQVSPTQHLSQSRMSNDDAHQAIAIFKMILRFMGDTRLTEEKERLLGNYIVQMVFLREVVEHHLETERSRILNLAATQVQRVFRGHVAAKAFSRMKSAIVTIQAGIRMAKIRGVQDENLGWTVVLRDGTEEYELAGYDYVLDLIAEMEMAPGFPVCKSFFLVSSDKMASNAEEVDISFSDIPTKVPPLLQSGVRGYSYDGPLKHAERLSQQSEYVHNFPQRQAANKDSMPGSSDYLPYDYKLPIRDYGLPPAPDYTTEDGGRFRHGPGSPSSSRSTPQHHMSNRRMGNTPHRETRLRHKSLGGRSVGGQSIPHSEVSQSGLDDYLDRLFNPVLSDDSSELGDAAGMEVHMKGGGQAPAPPGAAGTTGTSSTTPKMAGQNVDLNAANSMMGMQPGMMGVGLLPTMPNMGLMQGVGNPALLQQAMLQQQAYLAQQMMLLQQQQALFSQQSQLPAQQAPGIPTQHRSPHSHSSTSKPPSLASTASLTEQSPDETDAIPTAVQGSPAAGSQVAPSKVKPPNVGLPDPNVTPFTKDEDSTESEEETRSHAFYTKTTPRIRVGNIEWPPVAEKPLKRKQRDVGKLLIDDHTADLLSGSLQPKQPEAGQQQQLKRGSPKKVSISPASASPAKEPRPDTTSEKKTSPTTPAAPVVAKAPVKELEKSPVKTASPVLPMSPSNKNPKFILKKKPDPHQEAMAKLEEVKKKLPPSVDTPAAAAPASNPPTVQKAVRTAENSSVQQPQDMKAESTESEGEDHHKAALAKIGGVIIKRVQSSSRAGHAESLLSSDSDSDAVSEKSQDLKVHQEALRRLSQKTDVVSQDGFPRSGQTKTELYPPNPGPYYTYTRVHWNLCVRKEVFNPTEKLENPMALNLVFAQGDRANPDVQMLGVSHSGVRFMRRDAESAFKDCLHVLREFRFKDIRSVEVEPRTVLQINLHNGSRIPLYTPRAKQIQDMIRKWIEDLEKDSNYVRATRAYVTRDVSRKEQEDKLLSFQSGDVIKLLKELREDINEDWMLGEVKGDKGYFPKDYVQPVAHRSSISSGSDPDRASQSPLEKPLLPLDRELYQCCTDNFVCK</sequence>
<evidence type="ECO:0000256" key="2">
    <source>
        <dbReference type="ARBA" id="ARBA00022741"/>
    </source>
</evidence>
<comment type="similarity">
    <text evidence="7">Belongs to the TRAFAC class myosin-kinesin ATPase superfamily. Myosin family.</text>
</comment>
<dbReference type="Gene3D" id="2.30.30.40">
    <property type="entry name" value="SH3 Domains"/>
    <property type="match status" value="1"/>
</dbReference>